<evidence type="ECO:0000256" key="2">
    <source>
        <dbReference type="ARBA" id="ARBA00023163"/>
    </source>
</evidence>
<dbReference type="InterPro" id="IPR007050">
    <property type="entry name" value="HTH_bacterioopsin"/>
</dbReference>
<evidence type="ECO:0000313" key="5">
    <source>
        <dbReference type="Proteomes" id="UP001596383"/>
    </source>
</evidence>
<sequence length="212" mass="23864">MPRVKLKIKPSHEQFERFSRRYPNDEFRILSSYDTEDGLCVLMEADTSSAEAIIQDFEEASEVRSYEVLNVSEQTLLIQHVIQEPLPRQMLHSAGIAPKFPLAIRNGWVIVESFTAQEQLSQLKAGLETNGVPYEVISVTPLVDPTNLLTDRQWRVVTEAVTRGYYDTPRECSLTELAATLGISKSTASDILHRAEGHIIKEFVAAAETETE</sequence>
<feature type="domain" description="HTH bat-type" evidence="3">
    <location>
        <begin position="149"/>
        <end position="201"/>
    </location>
</feature>
<organism evidence="4 5">
    <name type="scientific">Natrinema soli</name>
    <dbReference type="NCBI Taxonomy" id="1930624"/>
    <lineage>
        <taxon>Archaea</taxon>
        <taxon>Methanobacteriati</taxon>
        <taxon>Methanobacteriota</taxon>
        <taxon>Stenosarchaea group</taxon>
        <taxon>Halobacteria</taxon>
        <taxon>Halobacteriales</taxon>
        <taxon>Natrialbaceae</taxon>
        <taxon>Natrinema</taxon>
    </lineage>
</organism>
<dbReference type="Pfam" id="PF04967">
    <property type="entry name" value="HTH_10"/>
    <property type="match status" value="1"/>
</dbReference>
<keyword evidence="1" id="KW-0805">Transcription regulation</keyword>
<dbReference type="PANTHER" id="PTHR34236">
    <property type="entry name" value="DIMETHYL SULFOXIDE REDUCTASE TRANSCRIPTIONAL ACTIVATOR"/>
    <property type="match status" value="1"/>
</dbReference>
<proteinExistence type="predicted"/>
<keyword evidence="5" id="KW-1185">Reference proteome</keyword>
<reference evidence="4 5" key="1">
    <citation type="journal article" date="2019" name="Int. J. Syst. Evol. Microbiol.">
        <title>The Global Catalogue of Microorganisms (GCM) 10K type strain sequencing project: providing services to taxonomists for standard genome sequencing and annotation.</title>
        <authorList>
            <consortium name="The Broad Institute Genomics Platform"/>
            <consortium name="The Broad Institute Genome Sequencing Center for Infectious Disease"/>
            <person name="Wu L."/>
            <person name="Ma J."/>
        </authorList>
    </citation>
    <scope>NUCLEOTIDE SEQUENCE [LARGE SCALE GENOMIC DNA]</scope>
    <source>
        <strain evidence="4 5">LMG 29247</strain>
    </source>
</reference>
<name>A0ABD5SNN1_9EURY</name>
<protein>
    <submittedName>
        <fullName evidence="4">Helix-turn-helix domain-containing protein</fullName>
    </submittedName>
</protein>
<dbReference type="PANTHER" id="PTHR34236:SF1">
    <property type="entry name" value="DIMETHYL SULFOXIDE REDUCTASE TRANSCRIPTIONAL ACTIVATOR"/>
    <property type="match status" value="1"/>
</dbReference>
<evidence type="ECO:0000256" key="1">
    <source>
        <dbReference type="ARBA" id="ARBA00023015"/>
    </source>
</evidence>
<dbReference type="AlphaFoldDB" id="A0ABD5SNN1"/>
<comment type="caution">
    <text evidence="4">The sequence shown here is derived from an EMBL/GenBank/DDBJ whole genome shotgun (WGS) entry which is preliminary data.</text>
</comment>
<dbReference type="Proteomes" id="UP001596383">
    <property type="component" value="Unassembled WGS sequence"/>
</dbReference>
<accession>A0ABD5SNN1</accession>
<dbReference type="SUPFAM" id="SSF88659">
    <property type="entry name" value="Sigma3 and sigma4 domains of RNA polymerase sigma factors"/>
    <property type="match status" value="1"/>
</dbReference>
<dbReference type="EMBL" id="JBHSWV010000272">
    <property type="protein sequence ID" value="MFC6766622.1"/>
    <property type="molecule type" value="Genomic_DNA"/>
</dbReference>
<dbReference type="InterPro" id="IPR013324">
    <property type="entry name" value="RNA_pol_sigma_r3/r4-like"/>
</dbReference>
<evidence type="ECO:0000259" key="3">
    <source>
        <dbReference type="Pfam" id="PF04967"/>
    </source>
</evidence>
<dbReference type="RefSeq" id="WP_273739578.1">
    <property type="nucleotide sequence ID" value="NZ_JAQIVI010000272.1"/>
</dbReference>
<keyword evidence="2" id="KW-0804">Transcription</keyword>
<gene>
    <name evidence="4" type="ORF">ACFQE6_16980</name>
</gene>
<evidence type="ECO:0000313" key="4">
    <source>
        <dbReference type="EMBL" id="MFC6766622.1"/>
    </source>
</evidence>